<feature type="modified residue" description="N6-(pyridoxal phosphate)lysine" evidence="4">
    <location>
        <position position="187"/>
    </location>
</feature>
<keyword evidence="2 4" id="KW-0663">Pyridoxal phosphate</keyword>
<dbReference type="CDD" id="cd00616">
    <property type="entry name" value="AHBA_syn"/>
    <property type="match status" value="1"/>
</dbReference>
<dbReference type="GO" id="GO:0008483">
    <property type="term" value="F:transaminase activity"/>
    <property type="evidence" value="ECO:0007669"/>
    <property type="project" value="UniProtKB-KW"/>
</dbReference>
<evidence type="ECO:0000313" key="8">
    <source>
        <dbReference type="Proteomes" id="UP000032247"/>
    </source>
</evidence>
<dbReference type="GO" id="GO:0000271">
    <property type="term" value="P:polysaccharide biosynthetic process"/>
    <property type="evidence" value="ECO:0007669"/>
    <property type="project" value="TreeGrafter"/>
</dbReference>
<dbReference type="SUPFAM" id="SSF53383">
    <property type="entry name" value="PLP-dependent transferases"/>
    <property type="match status" value="1"/>
</dbReference>
<proteinExistence type="inferred from homology"/>
<keyword evidence="7" id="KW-0032">Aminotransferase</keyword>
<dbReference type="Proteomes" id="UP001214898">
    <property type="component" value="Chromosome"/>
</dbReference>
<comment type="similarity">
    <text evidence="5">Belongs to the DegT/DnrJ/EryC1 family.</text>
</comment>
<dbReference type="FunFam" id="3.90.1150.10:FF:000030">
    <property type="entry name" value="UDP-4-amino-4-deoxy-L-arabinose--oxoglutarate aminotransferase"/>
    <property type="match status" value="1"/>
</dbReference>
<evidence type="ECO:0000256" key="3">
    <source>
        <dbReference type="PIRSR" id="PIRSR000390-1"/>
    </source>
</evidence>
<name>A0A0D1J1Q9_BACIU</name>
<evidence type="ECO:0000256" key="2">
    <source>
        <dbReference type="ARBA" id="ARBA00022898"/>
    </source>
</evidence>
<reference evidence="7" key="2">
    <citation type="submission" date="2023-03" db="EMBL/GenBank/DDBJ databases">
        <title>Complete genome sequences of 52 Bacillus and Priestia strains isolated from West-African fermentations and 26 reference strains from the DSMZ collection.</title>
        <authorList>
            <person name="Wiedenbein E.S."/>
            <person name="Canoy T.S."/>
            <person name="Hui Y."/>
            <person name="Parkouda C."/>
            <person name="Dawende C."/>
            <person name="Ametefe E."/>
            <person name="Jespersen L."/>
            <person name="Nielsen D.S."/>
        </authorList>
    </citation>
    <scope>NUCLEOTIDE SEQUENCE</scope>
    <source>
        <strain evidence="7">PRO56</strain>
    </source>
</reference>
<dbReference type="PATRIC" id="fig|1423.173.peg.4673"/>
<protein>
    <submittedName>
        <fullName evidence="7">DegT/DnrJ/EryC1/StrS family aminotransferase</fullName>
    </submittedName>
    <submittedName>
        <fullName evidence="6">Spore coat polysaccharide biosynthesis protein SpsC</fullName>
    </submittedName>
</protein>
<evidence type="ECO:0000313" key="7">
    <source>
        <dbReference type="EMBL" id="WEY85525.1"/>
    </source>
</evidence>
<dbReference type="Pfam" id="PF01041">
    <property type="entry name" value="DegT_DnrJ_EryC1"/>
    <property type="match status" value="1"/>
</dbReference>
<organism evidence="6 8">
    <name type="scientific">Bacillus subtilis</name>
    <dbReference type="NCBI Taxonomy" id="1423"/>
    <lineage>
        <taxon>Bacteria</taxon>
        <taxon>Bacillati</taxon>
        <taxon>Bacillota</taxon>
        <taxon>Bacilli</taxon>
        <taxon>Bacillales</taxon>
        <taxon>Bacillaceae</taxon>
        <taxon>Bacillus</taxon>
    </lineage>
</organism>
<dbReference type="InterPro" id="IPR000653">
    <property type="entry name" value="DegT/StrS_aminotransferase"/>
</dbReference>
<dbReference type="PIRSF" id="PIRSF000390">
    <property type="entry name" value="PLP_StrS"/>
    <property type="match status" value="1"/>
</dbReference>
<evidence type="ECO:0000313" key="6">
    <source>
        <dbReference type="EMBL" id="KIU06129.1"/>
    </source>
</evidence>
<gene>
    <name evidence="7" type="primary">spsC</name>
    <name evidence="7" type="ORF">P5633_04870</name>
    <name evidence="6" type="ORF">SC09_contig4orf01161</name>
</gene>
<dbReference type="GO" id="GO:0030170">
    <property type="term" value="F:pyridoxal phosphate binding"/>
    <property type="evidence" value="ECO:0007669"/>
    <property type="project" value="TreeGrafter"/>
</dbReference>
<dbReference type="AlphaFoldDB" id="A0A0D1J1Q9"/>
<dbReference type="InterPro" id="IPR015421">
    <property type="entry name" value="PyrdxlP-dep_Trfase_major"/>
</dbReference>
<dbReference type="EMBL" id="CP120576">
    <property type="protein sequence ID" value="WEY85525.1"/>
    <property type="molecule type" value="Genomic_DNA"/>
</dbReference>
<reference evidence="6 8" key="1">
    <citation type="submission" date="2014-12" db="EMBL/GenBank/DDBJ databases">
        <title>Comparative genome analysis of Bacillus coagulans HM-08, Clostridium butyricum HM-68, Bacillus subtilis HM-66 and Bacillus licheniformis BL-09.</title>
        <authorList>
            <person name="Zhang H."/>
        </authorList>
    </citation>
    <scope>NUCLEOTIDE SEQUENCE [LARGE SCALE GENOMIC DNA]</scope>
    <source>
        <strain evidence="6 8">HM-66</strain>
    </source>
</reference>
<evidence type="ECO:0000256" key="4">
    <source>
        <dbReference type="PIRSR" id="PIRSR000390-2"/>
    </source>
</evidence>
<dbReference type="PANTHER" id="PTHR30244:SF34">
    <property type="entry name" value="DTDP-4-AMINO-4,6-DIDEOXYGALACTOSE TRANSAMINASE"/>
    <property type="match status" value="1"/>
</dbReference>
<evidence type="ECO:0000256" key="5">
    <source>
        <dbReference type="RuleBase" id="RU004508"/>
    </source>
</evidence>
<dbReference type="FunFam" id="3.40.640.10:FF:000040">
    <property type="entry name" value="UDP-4-amino-4-deoxy-L-arabinose--oxoglutarate aminotransferase"/>
    <property type="match status" value="1"/>
</dbReference>
<dbReference type="InterPro" id="IPR015424">
    <property type="entry name" value="PyrdxlP-dep_Trfase"/>
</dbReference>
<dbReference type="EMBL" id="JXBC01000013">
    <property type="protein sequence ID" value="KIU06129.1"/>
    <property type="molecule type" value="Genomic_DNA"/>
</dbReference>
<dbReference type="Gene3D" id="3.40.640.10">
    <property type="entry name" value="Type I PLP-dependent aspartate aminotransferase-like (Major domain)"/>
    <property type="match status" value="1"/>
</dbReference>
<dbReference type="Gene3D" id="3.90.1150.10">
    <property type="entry name" value="Aspartate Aminotransferase, domain 1"/>
    <property type="match status" value="1"/>
</dbReference>
<keyword evidence="7" id="KW-0808">Transferase</keyword>
<accession>A0A0D1J1Q9</accession>
<dbReference type="PANTHER" id="PTHR30244">
    <property type="entry name" value="TRANSAMINASE"/>
    <property type="match status" value="1"/>
</dbReference>
<evidence type="ECO:0000256" key="1">
    <source>
        <dbReference type="ARBA" id="ARBA00001933"/>
    </source>
</evidence>
<dbReference type="STRING" id="483913.AN935_19175"/>
<dbReference type="InterPro" id="IPR015422">
    <property type="entry name" value="PyrdxlP-dep_Trfase_small"/>
</dbReference>
<feature type="active site" description="Proton acceptor" evidence="3">
    <location>
        <position position="187"/>
    </location>
</feature>
<sequence length="389" mass="43164">MVQKRNHFLPYSLPLIGKEEIQEVTETLESGWLSKGPKVQQFEKEFAAFVGAKHAVAVNSCTAALFLALKAKGIGPGDEVITSPLTFSSTANTIIHTGATPVFADIDQNTLNIDPVNLEAAVTPRTKAVVPVHFGGQSCDMDAILAIAQNHGLFVLEDAAHAVYTTYKQRMIGSIGDATAFSFYATKNLATGEGGMLTTDDEELADKIRVLSLHGMSKAAWNRYSSNGSWYYEVESPGYKMNMFDLQAALGLHQLKRLDDMQKRREEIAGRYQTAFQQISGLITPFVHDDGRHAWHLYVLQVDDKKAGVTRSEMITALKDKYNIGTSVHFIPVHIHPYYQKQFGYKEADFPNAMNYYKRTLSLPLYPSMSDDDVDDVIEAVRDIVKGAD</sequence>
<comment type="cofactor">
    <cofactor evidence="1">
        <name>pyridoxal 5'-phosphate</name>
        <dbReference type="ChEBI" id="CHEBI:597326"/>
    </cofactor>
</comment>
<dbReference type="Proteomes" id="UP000032247">
    <property type="component" value="Unassembled WGS sequence"/>
</dbReference>